<gene>
    <name evidence="1" type="ORF">UFOVP449_236</name>
</gene>
<evidence type="ECO:0000313" key="1">
    <source>
        <dbReference type="EMBL" id="CAB4143628.1"/>
    </source>
</evidence>
<dbReference type="EMBL" id="LR796420">
    <property type="protein sequence ID" value="CAB4143628.1"/>
    <property type="molecule type" value="Genomic_DNA"/>
</dbReference>
<protein>
    <submittedName>
        <fullName evidence="1">Uncharacterized protein</fullName>
    </submittedName>
</protein>
<proteinExistence type="predicted"/>
<organism evidence="1">
    <name type="scientific">uncultured Caudovirales phage</name>
    <dbReference type="NCBI Taxonomy" id="2100421"/>
    <lineage>
        <taxon>Viruses</taxon>
        <taxon>Duplodnaviria</taxon>
        <taxon>Heunggongvirae</taxon>
        <taxon>Uroviricota</taxon>
        <taxon>Caudoviricetes</taxon>
        <taxon>Peduoviridae</taxon>
        <taxon>Maltschvirus</taxon>
        <taxon>Maltschvirus maltsch</taxon>
    </lineage>
</organism>
<accession>A0A6J5MAC5</accession>
<reference evidence="1" key="1">
    <citation type="submission" date="2020-04" db="EMBL/GenBank/DDBJ databases">
        <authorList>
            <person name="Chiriac C."/>
            <person name="Salcher M."/>
            <person name="Ghai R."/>
            <person name="Kavagutti S V."/>
        </authorList>
    </citation>
    <scope>NUCLEOTIDE SEQUENCE</scope>
</reference>
<sequence>MEIKSFKRVSETKVILDGIVWGINPEKAVEIRNDQTGCKLHSIKLNGHYYYPYSIHTKKQ</sequence>
<name>A0A6J5MAC5_9CAUD</name>